<sequence>MRLATYNVEWFNALFDEAGAPLADAEWSARWKVTRAQQLEALGIVFTALDADAVLIVEAPDWKAPRRTEAALEGFAALFGLRARRALVGFANDTQQELALLYDPDVVEARHRPVGEATGKKGSEEAPRFDGVFRIDLDIDAREDLVRFSKPPLEAELRLKGLAEPVRFIGVHIKSKAPHGARSKADATRISIANRRKQLAQSIWLRRRVEHHLARGEALVVAGDFNDGPGLDEYEALFGRSGLEIVLGADQPEPMRLVDPHARQALAGGLMQAHDTTARFFIREEGRYLTALLDYLMLSPALAEKTMGWRIWHPFDDPAIYALPELREALLTASDHFPVSVDLAL</sequence>
<dbReference type="SUPFAM" id="SSF56219">
    <property type="entry name" value="DNase I-like"/>
    <property type="match status" value="1"/>
</dbReference>
<gene>
    <name evidence="2" type="ORF">SAMN05444002_0607</name>
</gene>
<dbReference type="Pfam" id="PF03372">
    <property type="entry name" value="Exo_endo_phos"/>
    <property type="match status" value="1"/>
</dbReference>
<evidence type="ECO:0000313" key="2">
    <source>
        <dbReference type="EMBL" id="SIN80849.1"/>
    </source>
</evidence>
<keyword evidence="3" id="KW-1185">Reference proteome</keyword>
<dbReference type="EMBL" id="FSRL01000001">
    <property type="protein sequence ID" value="SIN80849.1"/>
    <property type="molecule type" value="Genomic_DNA"/>
</dbReference>
<name>A0A1N6ECV0_9RHOB</name>
<keyword evidence="2" id="KW-0540">Nuclease</keyword>
<keyword evidence="2" id="KW-0378">Hydrolase</keyword>
<organism evidence="2 3">
    <name type="scientific">Vannielia litorea</name>
    <dbReference type="NCBI Taxonomy" id="1217970"/>
    <lineage>
        <taxon>Bacteria</taxon>
        <taxon>Pseudomonadati</taxon>
        <taxon>Pseudomonadota</taxon>
        <taxon>Alphaproteobacteria</taxon>
        <taxon>Rhodobacterales</taxon>
        <taxon>Paracoccaceae</taxon>
        <taxon>Vannielia</taxon>
    </lineage>
</organism>
<dbReference type="Proteomes" id="UP000184932">
    <property type="component" value="Unassembled WGS sequence"/>
</dbReference>
<evidence type="ECO:0000313" key="3">
    <source>
        <dbReference type="Proteomes" id="UP000184932"/>
    </source>
</evidence>
<dbReference type="GO" id="GO:0004527">
    <property type="term" value="F:exonuclease activity"/>
    <property type="evidence" value="ECO:0007669"/>
    <property type="project" value="UniProtKB-KW"/>
</dbReference>
<dbReference type="InterPro" id="IPR036691">
    <property type="entry name" value="Endo/exonu/phosph_ase_sf"/>
</dbReference>
<dbReference type="STRING" id="1217970.SAMN05444002_0607"/>
<dbReference type="GO" id="GO:0004519">
    <property type="term" value="F:endonuclease activity"/>
    <property type="evidence" value="ECO:0007669"/>
    <property type="project" value="UniProtKB-KW"/>
</dbReference>
<dbReference type="AlphaFoldDB" id="A0A1N6ECV0"/>
<accession>A0A1N6ECV0</accession>
<dbReference type="OrthoDB" id="6199360at2"/>
<dbReference type="InterPro" id="IPR005135">
    <property type="entry name" value="Endo/exonuclease/phosphatase"/>
</dbReference>
<evidence type="ECO:0000259" key="1">
    <source>
        <dbReference type="Pfam" id="PF03372"/>
    </source>
</evidence>
<protein>
    <submittedName>
        <fullName evidence="2">Endonuclease/Exonuclease/phosphatase family protein</fullName>
    </submittedName>
</protein>
<proteinExistence type="predicted"/>
<keyword evidence="2" id="KW-0269">Exonuclease</keyword>
<feature type="domain" description="Endonuclease/exonuclease/phosphatase" evidence="1">
    <location>
        <begin position="4"/>
        <end position="336"/>
    </location>
</feature>
<dbReference type="RefSeq" id="WP_074254776.1">
    <property type="nucleotide sequence ID" value="NZ_FSRL01000001.1"/>
</dbReference>
<reference evidence="3" key="1">
    <citation type="submission" date="2016-11" db="EMBL/GenBank/DDBJ databases">
        <authorList>
            <person name="Varghese N."/>
            <person name="Submissions S."/>
        </authorList>
    </citation>
    <scope>NUCLEOTIDE SEQUENCE [LARGE SCALE GENOMIC DNA]</scope>
    <source>
        <strain evidence="3">DSM 29440</strain>
    </source>
</reference>
<dbReference type="Gene3D" id="3.60.10.10">
    <property type="entry name" value="Endonuclease/exonuclease/phosphatase"/>
    <property type="match status" value="1"/>
</dbReference>
<keyword evidence="2" id="KW-0255">Endonuclease</keyword>